<evidence type="ECO:0000313" key="3">
    <source>
        <dbReference type="Proteomes" id="UP000197717"/>
    </source>
</evidence>
<dbReference type="InterPro" id="IPR007410">
    <property type="entry name" value="LpqE-like"/>
</dbReference>
<sequence length="137" mass="15091">MRVLFSCILLLLTTSIAYAEVVNFSDGWARESIPGAANGAAYGTLINTSKDTLTLERVSSSVAKSVEIHTHVMDEGMMSMRQVKTLQISPNEQVTFEPGSYHFMLFGLSSLLQSGQSFDLQLHFSNGETQQISIRVK</sequence>
<dbReference type="Pfam" id="PF04314">
    <property type="entry name" value="PCuAC"/>
    <property type="match status" value="1"/>
</dbReference>
<dbReference type="SUPFAM" id="SSF110087">
    <property type="entry name" value="DR1885-like metal-binding protein"/>
    <property type="match status" value="1"/>
</dbReference>
<dbReference type="Gene3D" id="2.60.40.1890">
    <property type="entry name" value="PCu(A)C copper chaperone"/>
    <property type="match status" value="1"/>
</dbReference>
<dbReference type="InterPro" id="IPR036182">
    <property type="entry name" value="PCuAC_sf"/>
</dbReference>
<reference evidence="2 3" key="1">
    <citation type="submission" date="2017-06" db="EMBL/GenBank/DDBJ databases">
        <title>Complete genome sequence of Idiomarina piscisalsi strain 10PY1A isolated from soil of Soudi Arabia.</title>
        <authorList>
            <person name="Kim M.-C."/>
            <person name="Jung B.K."/>
            <person name="Budiyanto F."/>
            <person name="Nzila A."/>
            <person name="Shin J.-H."/>
        </authorList>
    </citation>
    <scope>NUCLEOTIDE SEQUENCE [LARGE SCALE GENOMIC DNA]</scope>
    <source>
        <strain evidence="2 3">10PY1A</strain>
    </source>
</reference>
<feature type="chain" id="PRO_5047513873" description="Copper chaperone PCu(A)C" evidence="1">
    <location>
        <begin position="20"/>
        <end position="137"/>
    </location>
</feature>
<evidence type="ECO:0000313" key="2">
    <source>
        <dbReference type="EMBL" id="ASG64959.1"/>
    </source>
</evidence>
<protein>
    <recommendedName>
        <fullName evidence="4">Copper chaperone PCu(A)C</fullName>
    </recommendedName>
</protein>
<evidence type="ECO:0000256" key="1">
    <source>
        <dbReference type="SAM" id="SignalP"/>
    </source>
</evidence>
<evidence type="ECO:0008006" key="4">
    <source>
        <dbReference type="Google" id="ProtNLM"/>
    </source>
</evidence>
<keyword evidence="1" id="KW-0732">Signal</keyword>
<dbReference type="Proteomes" id="UP000197717">
    <property type="component" value="Chromosome"/>
</dbReference>
<dbReference type="InterPro" id="IPR058248">
    <property type="entry name" value="Lxx211020-like"/>
</dbReference>
<proteinExistence type="predicted"/>
<dbReference type="PANTHER" id="PTHR36302:SF1">
    <property type="entry name" value="COPPER CHAPERONE PCU(A)C"/>
    <property type="match status" value="1"/>
</dbReference>
<gene>
    <name evidence="2" type="ORF">CEW91_01780</name>
</gene>
<accession>A0ABM6LR13</accession>
<organism evidence="2 3">
    <name type="scientific">Idiomarina piscisalsi</name>
    <dbReference type="NCBI Taxonomy" id="1096243"/>
    <lineage>
        <taxon>Bacteria</taxon>
        <taxon>Pseudomonadati</taxon>
        <taxon>Pseudomonadota</taxon>
        <taxon>Gammaproteobacteria</taxon>
        <taxon>Alteromonadales</taxon>
        <taxon>Idiomarinaceae</taxon>
        <taxon>Idiomarina</taxon>
    </lineage>
</organism>
<dbReference type="PANTHER" id="PTHR36302">
    <property type="entry name" value="BLR7088 PROTEIN"/>
    <property type="match status" value="1"/>
</dbReference>
<dbReference type="EMBL" id="CP022133">
    <property type="protein sequence ID" value="ASG64959.1"/>
    <property type="molecule type" value="Genomic_DNA"/>
</dbReference>
<feature type="signal peptide" evidence="1">
    <location>
        <begin position="1"/>
        <end position="19"/>
    </location>
</feature>
<keyword evidence="3" id="KW-1185">Reference proteome</keyword>
<dbReference type="RefSeq" id="WP_088767410.1">
    <property type="nucleotide sequence ID" value="NZ_CP022133.1"/>
</dbReference>
<name>A0ABM6LR13_9GAMM</name>